<feature type="region of interest" description="Disordered" evidence="1">
    <location>
        <begin position="1"/>
        <end position="23"/>
    </location>
</feature>
<reference evidence="2 3" key="1">
    <citation type="journal article" date="2018" name="Sci. Rep.">
        <title>Genomic signatures of local adaptation to the degree of environmental predictability in rotifers.</title>
        <authorList>
            <person name="Franch-Gras L."/>
            <person name="Hahn C."/>
            <person name="Garcia-Roger E.M."/>
            <person name="Carmona M.J."/>
            <person name="Serra M."/>
            <person name="Gomez A."/>
        </authorList>
    </citation>
    <scope>NUCLEOTIDE SEQUENCE [LARGE SCALE GENOMIC DNA]</scope>
    <source>
        <strain evidence="2">HYR1</strain>
    </source>
</reference>
<dbReference type="AlphaFoldDB" id="A0A3M7S4E7"/>
<evidence type="ECO:0000313" key="3">
    <source>
        <dbReference type="Proteomes" id="UP000276133"/>
    </source>
</evidence>
<feature type="compositionally biased region" description="Basic residues" evidence="1">
    <location>
        <begin position="1"/>
        <end position="10"/>
    </location>
</feature>
<protein>
    <submittedName>
        <fullName evidence="2">Uncharacterized protein</fullName>
    </submittedName>
</protein>
<organism evidence="2 3">
    <name type="scientific">Brachionus plicatilis</name>
    <name type="common">Marine rotifer</name>
    <name type="synonym">Brachionus muelleri</name>
    <dbReference type="NCBI Taxonomy" id="10195"/>
    <lineage>
        <taxon>Eukaryota</taxon>
        <taxon>Metazoa</taxon>
        <taxon>Spiralia</taxon>
        <taxon>Gnathifera</taxon>
        <taxon>Rotifera</taxon>
        <taxon>Eurotatoria</taxon>
        <taxon>Monogononta</taxon>
        <taxon>Pseudotrocha</taxon>
        <taxon>Ploima</taxon>
        <taxon>Brachionidae</taxon>
        <taxon>Brachionus</taxon>
    </lineage>
</organism>
<gene>
    <name evidence="2" type="ORF">BpHYR1_052198</name>
</gene>
<keyword evidence="3" id="KW-1185">Reference proteome</keyword>
<name>A0A3M7S4E7_BRAPC</name>
<evidence type="ECO:0000313" key="2">
    <source>
        <dbReference type="EMBL" id="RNA30549.1"/>
    </source>
</evidence>
<sequence length="61" mass="6807">MRRRERRLRWRSAGPADELGDESGDLGRVVEQVVDARVLDLDTGLLLVGGGRRCLDAAFVR</sequence>
<proteinExistence type="predicted"/>
<dbReference type="EMBL" id="REGN01002078">
    <property type="protein sequence ID" value="RNA30549.1"/>
    <property type="molecule type" value="Genomic_DNA"/>
</dbReference>
<dbReference type="Proteomes" id="UP000276133">
    <property type="component" value="Unassembled WGS sequence"/>
</dbReference>
<comment type="caution">
    <text evidence="2">The sequence shown here is derived from an EMBL/GenBank/DDBJ whole genome shotgun (WGS) entry which is preliminary data.</text>
</comment>
<evidence type="ECO:0000256" key="1">
    <source>
        <dbReference type="SAM" id="MobiDB-lite"/>
    </source>
</evidence>
<accession>A0A3M7S4E7</accession>